<sequence length="319" mass="38279">MLNFKRLTINDKKLFESYIKPYDFLNCEYSFTTLYIWRKALDIKYAIYKGTLIIKKKDFNDEYHFMQPLGYKKENLKDIIETLMNYKKEKCIKYLFKDLRYDFVKELKNLYKDEEIYSNIMVEEDRDNFDYLYENKKLITLSGKKLHGKKNHYNYFIKNYNYDIKDFTEEGVIEDSLRIAELWYEKNDTKDKHLLYELQSIRDMCCNMDVLGLEGMALYIDEEIAGFSIGEKFSDNMAIIHIEKANKDLRGAYTFVNKAFVENYFSDIPIINREQDLGIEGLRKAKLSYSPLDFEKKYMVDICCNCGCSGREERERQII</sequence>
<feature type="domain" description="Phosphatidylglycerol lysyltransferase C-terminal" evidence="1">
    <location>
        <begin position="22"/>
        <end position="300"/>
    </location>
</feature>
<gene>
    <name evidence="2" type="ORF">N495_05760</name>
</gene>
<dbReference type="SUPFAM" id="SSF55729">
    <property type="entry name" value="Acyl-CoA N-acyltransferases (Nat)"/>
    <property type="match status" value="2"/>
</dbReference>
<dbReference type="PATRIC" id="fig|1379739.3.peg.1480"/>
<dbReference type="InterPro" id="IPR024320">
    <property type="entry name" value="LPG_synthase_C"/>
</dbReference>
<dbReference type="InterPro" id="IPR016732">
    <property type="entry name" value="UCP018688"/>
</dbReference>
<proteinExistence type="predicted"/>
<dbReference type="PIRSF" id="PIRSF018688">
    <property type="entry name" value="UCP018688"/>
    <property type="match status" value="1"/>
</dbReference>
<dbReference type="PANTHER" id="PTHR41373">
    <property type="entry name" value="DUF2156 DOMAIN-CONTAINING PROTEIN"/>
    <property type="match status" value="1"/>
</dbReference>
<dbReference type="Gene3D" id="3.40.630.30">
    <property type="match status" value="1"/>
</dbReference>
<dbReference type="AlphaFoldDB" id="A0A0D0ZWV5"/>
<dbReference type="HOGENOM" id="CLU_058411_0_0_9"/>
<dbReference type="Pfam" id="PF09924">
    <property type="entry name" value="LPG_synthase_C"/>
    <property type="match status" value="1"/>
</dbReference>
<dbReference type="RefSeq" id="WP_043031732.1">
    <property type="nucleotide sequence ID" value="NZ_JXSU01000007.1"/>
</dbReference>
<name>A0A0D0ZWV5_CLOBO</name>
<dbReference type="EMBL" id="JXSU01000007">
    <property type="protein sequence ID" value="KIS23108.1"/>
    <property type="molecule type" value="Genomic_DNA"/>
</dbReference>
<protein>
    <recommendedName>
        <fullName evidence="1">Phosphatidylglycerol lysyltransferase C-terminal domain-containing protein</fullName>
    </recommendedName>
</protein>
<evidence type="ECO:0000259" key="1">
    <source>
        <dbReference type="Pfam" id="PF09924"/>
    </source>
</evidence>
<comment type="caution">
    <text evidence="2">The sequence shown here is derived from an EMBL/GenBank/DDBJ whole genome shotgun (WGS) entry which is preliminary data.</text>
</comment>
<organism evidence="2 3">
    <name type="scientific">Clostridium botulinum B2 450</name>
    <dbReference type="NCBI Taxonomy" id="1379739"/>
    <lineage>
        <taxon>Bacteria</taxon>
        <taxon>Bacillati</taxon>
        <taxon>Bacillota</taxon>
        <taxon>Clostridia</taxon>
        <taxon>Eubacteriales</taxon>
        <taxon>Clostridiaceae</taxon>
        <taxon>Clostridium</taxon>
    </lineage>
</organism>
<reference evidence="2 3" key="1">
    <citation type="submission" date="2014-06" db="EMBL/GenBank/DDBJ databases">
        <title>Genome characterization of distinct group I Clostridium botulinum lineages.</title>
        <authorList>
            <person name="Giordani F."/>
            <person name="Anselmo A."/>
            <person name="Fillo S."/>
            <person name="Palozzi A.M."/>
            <person name="Fortunato A."/>
            <person name="Gentile B."/>
            <person name="Ciammaruconi A."/>
            <person name="Anniballi F."/>
            <person name="De Medici D."/>
            <person name="Lista F."/>
        </authorList>
    </citation>
    <scope>NUCLEOTIDE SEQUENCE [LARGE SCALE GENOMIC DNA]</scope>
    <source>
        <strain evidence="2 3">B2 450</strain>
    </source>
</reference>
<accession>A0A0D0ZWV5</accession>
<dbReference type="Proteomes" id="UP000032250">
    <property type="component" value="Unassembled WGS sequence"/>
</dbReference>
<dbReference type="InterPro" id="IPR016181">
    <property type="entry name" value="Acyl_CoA_acyltransferase"/>
</dbReference>
<dbReference type="OrthoDB" id="9765580at2"/>
<evidence type="ECO:0000313" key="3">
    <source>
        <dbReference type="Proteomes" id="UP000032250"/>
    </source>
</evidence>
<evidence type="ECO:0000313" key="2">
    <source>
        <dbReference type="EMBL" id="KIS23108.1"/>
    </source>
</evidence>
<dbReference type="PANTHER" id="PTHR41373:SF1">
    <property type="entry name" value="PHOSPHATIDYLGLYCEROL LYSYLTRANSFERASE C-TERMINAL DOMAIN-CONTAINING PROTEIN"/>
    <property type="match status" value="1"/>
</dbReference>